<dbReference type="EC" id="1.8.4.8" evidence="4"/>
<dbReference type="EMBL" id="JAMTCC010000007">
    <property type="protein sequence ID" value="MCT7944807.1"/>
    <property type="molecule type" value="Genomic_DNA"/>
</dbReference>
<dbReference type="CDD" id="cd23945">
    <property type="entry name" value="PAPS_reductase"/>
    <property type="match status" value="1"/>
</dbReference>
<dbReference type="Gene3D" id="3.40.50.620">
    <property type="entry name" value="HUPs"/>
    <property type="match status" value="1"/>
</dbReference>
<organism evidence="6 7">
    <name type="scientific">Shewanella septentrionalis</name>
    <dbReference type="NCBI Taxonomy" id="2952223"/>
    <lineage>
        <taxon>Bacteria</taxon>
        <taxon>Pseudomonadati</taxon>
        <taxon>Pseudomonadota</taxon>
        <taxon>Gammaproteobacteria</taxon>
        <taxon>Alteromonadales</taxon>
        <taxon>Shewanellaceae</taxon>
        <taxon>Shewanella</taxon>
    </lineage>
</organism>
<dbReference type="PANTHER" id="PTHR46509">
    <property type="entry name" value="PHOSPHOADENOSINE PHOSPHOSULFATE REDUCTASE"/>
    <property type="match status" value="1"/>
</dbReference>
<protein>
    <recommendedName>
        <fullName evidence="4">Phosphoadenosine 5'-phosphosulfate reductase</fullName>
        <shortName evidence="4">PAPS reductase</shortName>
        <ecNumber evidence="4">1.8.4.8</ecNumber>
    </recommendedName>
    <alternativeName>
        <fullName evidence="4">3'-phosphoadenylylsulfate reductase</fullName>
    </alternativeName>
    <alternativeName>
        <fullName evidence="4">PAPS reductase, thioredoxin dependent</fullName>
    </alternativeName>
    <alternativeName>
        <fullName evidence="4">PAPS sulfotransferase</fullName>
    </alternativeName>
    <alternativeName>
        <fullName evidence="4">PAdoPS reductase</fullName>
    </alternativeName>
</protein>
<dbReference type="Pfam" id="PF01507">
    <property type="entry name" value="PAPS_reduct"/>
    <property type="match status" value="1"/>
</dbReference>
<dbReference type="GO" id="GO:0019379">
    <property type="term" value="P:sulfate assimilation, phosphoadenylyl sulfate reduction by phosphoadenylyl-sulfate reductase (thioredoxin)"/>
    <property type="evidence" value="ECO:0007669"/>
    <property type="project" value="UniProtKB-UniRule"/>
</dbReference>
<evidence type="ECO:0000256" key="3">
    <source>
        <dbReference type="ARBA" id="ARBA00023002"/>
    </source>
</evidence>
<feature type="active site" description="Nucleophile; cysteine thiosulfonate intermediate" evidence="4">
    <location>
        <position position="254"/>
    </location>
</feature>
<dbReference type="GO" id="GO:0004604">
    <property type="term" value="F:phosphoadenylyl-sulfate reductase (thioredoxin) activity"/>
    <property type="evidence" value="ECO:0007669"/>
    <property type="project" value="UniProtKB-UniRule"/>
</dbReference>
<reference evidence="6" key="1">
    <citation type="journal article" date="2023" name="Int. J. Syst. Evol. Microbiol.">
        <title>&lt;i&gt;Shewanella septentrionalis&lt;/i&gt; sp. nov. and &lt;i&gt;Shewanella holmiensis&lt;/i&gt; sp. nov., isolated from Baltic Sea water and sediments.</title>
        <authorList>
            <person name="Martin-Rodriguez A.J."/>
            <person name="Thorell K."/>
            <person name="Joffre E."/>
            <person name="Jensie-Markopoulos S."/>
            <person name="Moore E.R.B."/>
            <person name="Sjoling A."/>
        </authorList>
    </citation>
    <scope>NUCLEOTIDE SEQUENCE</scope>
    <source>
        <strain evidence="6">SP1W3</strain>
    </source>
</reference>
<dbReference type="RefSeq" id="WP_261272112.1">
    <property type="nucleotide sequence ID" value="NZ_JAMTCC010000007.1"/>
</dbReference>
<comment type="similarity">
    <text evidence="1 4">Belongs to the PAPS reductase family. CysH subfamily.</text>
</comment>
<dbReference type="Proteomes" id="UP001155604">
    <property type="component" value="Unassembled WGS sequence"/>
</dbReference>
<comment type="caution">
    <text evidence="4">Lacks conserved residue(s) required for the propagation of feature annotation.</text>
</comment>
<comment type="catalytic activity">
    <reaction evidence="4">
        <text>[thioredoxin]-disulfide + sulfite + adenosine 3',5'-bisphosphate + 2 H(+) = [thioredoxin]-dithiol + 3'-phosphoadenylyl sulfate</text>
        <dbReference type="Rhea" id="RHEA:11724"/>
        <dbReference type="Rhea" id="RHEA-COMP:10698"/>
        <dbReference type="Rhea" id="RHEA-COMP:10700"/>
        <dbReference type="ChEBI" id="CHEBI:15378"/>
        <dbReference type="ChEBI" id="CHEBI:17359"/>
        <dbReference type="ChEBI" id="CHEBI:29950"/>
        <dbReference type="ChEBI" id="CHEBI:50058"/>
        <dbReference type="ChEBI" id="CHEBI:58339"/>
        <dbReference type="ChEBI" id="CHEBI:58343"/>
        <dbReference type="EC" id="1.8.4.8"/>
    </reaction>
</comment>
<dbReference type="HAMAP" id="MF_00063">
    <property type="entry name" value="CysH"/>
    <property type="match status" value="1"/>
</dbReference>
<keyword evidence="2 4" id="KW-0963">Cytoplasm</keyword>
<evidence type="ECO:0000256" key="4">
    <source>
        <dbReference type="HAMAP-Rule" id="MF_00063"/>
    </source>
</evidence>
<dbReference type="PANTHER" id="PTHR46509:SF1">
    <property type="entry name" value="PHOSPHOADENOSINE PHOSPHOSULFATE REDUCTASE"/>
    <property type="match status" value="1"/>
</dbReference>
<evidence type="ECO:0000256" key="1">
    <source>
        <dbReference type="ARBA" id="ARBA00009732"/>
    </source>
</evidence>
<comment type="caution">
    <text evidence="6">The sequence shown here is derived from an EMBL/GenBank/DDBJ whole genome shotgun (WGS) entry which is preliminary data.</text>
</comment>
<keyword evidence="3 4" id="KW-0560">Oxidoreductase</keyword>
<dbReference type="NCBIfam" id="NF002537">
    <property type="entry name" value="PRK02090.1"/>
    <property type="match status" value="1"/>
</dbReference>
<comment type="pathway">
    <text evidence="4">Sulfur metabolism; hydrogen sulfide biosynthesis; sulfite from sulfate: step 3/3.</text>
</comment>
<dbReference type="InterPro" id="IPR004511">
    <property type="entry name" value="PAPS/APS_Rdtase"/>
</dbReference>
<evidence type="ECO:0000259" key="5">
    <source>
        <dbReference type="Pfam" id="PF01507"/>
    </source>
</evidence>
<keyword evidence="7" id="KW-1185">Reference proteome</keyword>
<dbReference type="NCBIfam" id="TIGR00434">
    <property type="entry name" value="cysH"/>
    <property type="match status" value="1"/>
</dbReference>
<evidence type="ECO:0000313" key="7">
    <source>
        <dbReference type="Proteomes" id="UP001155604"/>
    </source>
</evidence>
<dbReference type="FunFam" id="3.40.50.620:FF:000043">
    <property type="entry name" value="Phosphoadenosine phosphosulfate reductase"/>
    <property type="match status" value="1"/>
</dbReference>
<feature type="domain" description="Phosphoadenosine phosphosulphate reductase" evidence="5">
    <location>
        <begin position="63"/>
        <end position="235"/>
    </location>
</feature>
<name>A0A9X3ASP7_9GAMM</name>
<dbReference type="PIRSF" id="PIRSF000857">
    <property type="entry name" value="PAPS_reductase"/>
    <property type="match status" value="1"/>
</dbReference>
<sequence length="260" mass="29350">MVDLEQKTSDTVPTVVSTAELTALLSAPKAEQTIALERINQFLAGLSAQERVLWGLTYLPGNHALSSSFGIQAAVMLHMVSQAQANIPVILTDTGYLFPETYRFIDELTERLSLNVKVYQAVMTAAWQEARFGQLWEQGLDGLEQYNRLNKVEPMQRALAELEVGTWFAGLRRSQASTREALPILAIHGSRFKLLPIIEWSNKDVHLYLTQFDLPYHPLWEQGYVSVGDTHSSKPLELGMTEEETRFNGLKRECGLHYEI</sequence>
<comment type="function">
    <text evidence="4">Catalyzes the formation of sulfite from phosphoadenosine 5'-phosphosulfate (PAPS) using thioredoxin as an electron donor.</text>
</comment>
<dbReference type="NCBIfam" id="TIGR02057">
    <property type="entry name" value="PAPS_reductase"/>
    <property type="match status" value="1"/>
</dbReference>
<dbReference type="GO" id="GO:0070814">
    <property type="term" value="P:hydrogen sulfide biosynthetic process"/>
    <property type="evidence" value="ECO:0007669"/>
    <property type="project" value="UniProtKB-UniRule"/>
</dbReference>
<proteinExistence type="inferred from homology"/>
<gene>
    <name evidence="4" type="primary">cysH</name>
    <name evidence="6" type="ORF">NE536_05445</name>
</gene>
<dbReference type="InterPro" id="IPR002500">
    <property type="entry name" value="PAPS_reduct_dom"/>
</dbReference>
<evidence type="ECO:0000256" key="2">
    <source>
        <dbReference type="ARBA" id="ARBA00022490"/>
    </source>
</evidence>
<dbReference type="AlphaFoldDB" id="A0A9X3ASP7"/>
<accession>A0A9X3ASP7</accession>
<dbReference type="GO" id="GO:0005737">
    <property type="term" value="C:cytoplasm"/>
    <property type="evidence" value="ECO:0007669"/>
    <property type="project" value="UniProtKB-SubCell"/>
</dbReference>
<dbReference type="InterPro" id="IPR011800">
    <property type="entry name" value="PAPS_reductase_CysH"/>
</dbReference>
<comment type="subcellular location">
    <subcellularLocation>
        <location evidence="4">Cytoplasm</location>
    </subcellularLocation>
</comment>
<evidence type="ECO:0000313" key="6">
    <source>
        <dbReference type="EMBL" id="MCT7944807.1"/>
    </source>
</evidence>
<dbReference type="InterPro" id="IPR014729">
    <property type="entry name" value="Rossmann-like_a/b/a_fold"/>
</dbReference>
<dbReference type="SUPFAM" id="SSF52402">
    <property type="entry name" value="Adenine nucleotide alpha hydrolases-like"/>
    <property type="match status" value="1"/>
</dbReference>